<dbReference type="EMBL" id="SMNA01000005">
    <property type="protein sequence ID" value="TDE94200.1"/>
    <property type="molecule type" value="Genomic_DNA"/>
</dbReference>
<accession>A0ABY2E519</accession>
<keyword evidence="2" id="KW-1185">Reference proteome</keyword>
<organism evidence="1 2">
    <name type="scientific">Occultella glacieicola</name>
    <dbReference type="NCBI Taxonomy" id="2518684"/>
    <lineage>
        <taxon>Bacteria</taxon>
        <taxon>Bacillati</taxon>
        <taxon>Actinomycetota</taxon>
        <taxon>Actinomycetes</taxon>
        <taxon>Micrococcales</taxon>
        <taxon>Ruaniaceae</taxon>
        <taxon>Occultella</taxon>
    </lineage>
</organism>
<name>A0ABY2E519_9MICO</name>
<reference evidence="1 2" key="1">
    <citation type="submission" date="2019-03" db="EMBL/GenBank/DDBJ databases">
        <title>Genomic features of bacteria from cold environments.</title>
        <authorList>
            <person name="Shen L."/>
        </authorList>
    </citation>
    <scope>NUCLEOTIDE SEQUENCE [LARGE SCALE GENOMIC DNA]</scope>
    <source>
        <strain evidence="2">T3246-1</strain>
    </source>
</reference>
<evidence type="ECO:0000313" key="2">
    <source>
        <dbReference type="Proteomes" id="UP000504882"/>
    </source>
</evidence>
<gene>
    <name evidence="1" type="ORF">EXU48_12240</name>
</gene>
<comment type="caution">
    <text evidence="1">The sequence shown here is derived from an EMBL/GenBank/DDBJ whole genome shotgun (WGS) entry which is preliminary data.</text>
</comment>
<sequence>MRYTHPYNKIGDRAMAHRNGVVLIVGEDCLAQVRTLSSLASLDYVDRVSMRTAVVASAQDWARAMFGDEPDLAERAIWHGLLRLRLSPSRSRDTLAGWRIAAVERDWIRLEADSGLVSGNLIVTTGDGRVALTTCLSYRHVAGRVVWGVLAPIHRTLAPSLVRTAESRLGRSQVAP</sequence>
<proteinExistence type="predicted"/>
<protein>
    <submittedName>
        <fullName evidence="1">DUF2867 domain-containing protein</fullName>
    </submittedName>
</protein>
<dbReference type="Proteomes" id="UP000504882">
    <property type="component" value="Unassembled WGS sequence"/>
</dbReference>
<evidence type="ECO:0000313" key="1">
    <source>
        <dbReference type="EMBL" id="TDE94200.1"/>
    </source>
</evidence>